<feature type="region of interest" description="Disordered" evidence="1">
    <location>
        <begin position="274"/>
        <end position="302"/>
    </location>
</feature>
<dbReference type="SUPFAM" id="SSF52402">
    <property type="entry name" value="Adenine nucleotide alpha hydrolases-like"/>
    <property type="match status" value="1"/>
</dbReference>
<dbReference type="FunFam" id="1.10.510.10:FF:000284">
    <property type="entry name" value="Putative receptor-like serine/threonine-protein kinase"/>
    <property type="match status" value="1"/>
</dbReference>
<dbReference type="InterPro" id="IPR014729">
    <property type="entry name" value="Rossmann-like_a/b/a_fold"/>
</dbReference>
<dbReference type="SMART" id="SM00220">
    <property type="entry name" value="S_TKc"/>
    <property type="match status" value="1"/>
</dbReference>
<dbReference type="InterPro" id="IPR046958">
    <property type="entry name" value="RBK1/2/STUNTED"/>
</dbReference>
<dbReference type="Pfam" id="PF00069">
    <property type="entry name" value="Pkinase"/>
    <property type="match status" value="1"/>
</dbReference>
<dbReference type="FunFam" id="3.30.200.20:FF:000268">
    <property type="entry name" value="probable receptor-like serine/threonine-protein kinase At5g57670"/>
    <property type="match status" value="1"/>
</dbReference>
<dbReference type="PROSITE" id="PS00108">
    <property type="entry name" value="PROTEIN_KINASE_ST"/>
    <property type="match status" value="1"/>
</dbReference>
<dbReference type="SUPFAM" id="SSF56112">
    <property type="entry name" value="Protein kinase-like (PK-like)"/>
    <property type="match status" value="1"/>
</dbReference>
<dbReference type="Proteomes" id="UP001279734">
    <property type="component" value="Unassembled WGS sequence"/>
</dbReference>
<dbReference type="InterPro" id="IPR011009">
    <property type="entry name" value="Kinase-like_dom_sf"/>
</dbReference>
<reference evidence="3" key="1">
    <citation type="submission" date="2023-05" db="EMBL/GenBank/DDBJ databases">
        <title>Nepenthes gracilis genome sequencing.</title>
        <authorList>
            <person name="Fukushima K."/>
        </authorList>
    </citation>
    <scope>NUCLEOTIDE SEQUENCE</scope>
    <source>
        <strain evidence="3">SING2019-196</strain>
    </source>
</reference>
<dbReference type="AlphaFoldDB" id="A0AAD3S260"/>
<feature type="compositionally biased region" description="Low complexity" evidence="1">
    <location>
        <begin position="277"/>
        <end position="294"/>
    </location>
</feature>
<proteinExistence type="predicted"/>
<evidence type="ECO:0000259" key="2">
    <source>
        <dbReference type="PROSITE" id="PS50011"/>
    </source>
</evidence>
<dbReference type="Gene3D" id="3.40.50.620">
    <property type="entry name" value="HUPs"/>
    <property type="match status" value="1"/>
</dbReference>
<dbReference type="CDD" id="cd14066">
    <property type="entry name" value="STKc_IRAK"/>
    <property type="match status" value="1"/>
</dbReference>
<dbReference type="PROSITE" id="PS50011">
    <property type="entry name" value="PROTEIN_KINASE_DOM"/>
    <property type="match status" value="1"/>
</dbReference>
<dbReference type="GO" id="GO:0004672">
    <property type="term" value="F:protein kinase activity"/>
    <property type="evidence" value="ECO:0007669"/>
    <property type="project" value="InterPro"/>
</dbReference>
<dbReference type="Gene3D" id="3.30.200.20">
    <property type="entry name" value="Phosphorylase Kinase, domain 1"/>
    <property type="match status" value="1"/>
</dbReference>
<sequence length="697" mass="77285">MTAEKQEKRKVLVGMRLDSQSRELLIWAIVKVAYAGDHVVAVHVCRSSEDASKVKLLLDGYLEIFRGLCDVKKVDLTGHILAGNSIRKSIVREAKSCAAVAVVLGMNKQAAFGSWMSLAKYCAKHLPPTTEVLTIHNGKIVRRSSSNDQIPGLGGDPRPSYHKFVKQSSAICENCSEFCDSEASDIDTHGPQLAQGSEEGTRGGFGAVESMEDDSSPIPINKQAHSGAASLYLDNMLEQRPGWPLLRKTSLPTQCALAARKMSVVQWVMSLPNRSLPESPQGSGDSSSNKSESPIGREFSDDVHSRRNSLSIWSELPEEMALPFEMNSLDFTWFSYEVLKSSTSQFSSENLIGKGGCSRVYKGLFPDGKPVAVKVTKSSKEIWKDFSLEINIITSLRHKNMIPLIGVCIENDLLISVYEFMSKGSLEQNLHGNSKAKAVLPWETRFEIAIGVAEALNYLHNGCSRPIIHRDVKSSNILLSDGFEPKLSDFGLAIYGPISSSFQNYSDVVGTFGYLAPEYFMYGKVSDKIDVYSFGVVLLELLSGRKPIGFDSSQGQESLVMWAKPILECGNLRGILDPDLEGDHDESQMQRMILAATLCLTRAARFRPNMRQVLKLLEGEEPVEKWINSYVDKQEDKDKLDVNDDEVNADTTTKRHVNSTYLDVDYDFTSCSSMEQVSSPSLEEYLKGRWSRSPSFD</sequence>
<name>A0AAD3S260_NEPGR</name>
<evidence type="ECO:0000313" key="4">
    <source>
        <dbReference type="Proteomes" id="UP001279734"/>
    </source>
</evidence>
<feature type="domain" description="Protein kinase" evidence="2">
    <location>
        <begin position="346"/>
        <end position="627"/>
    </location>
</feature>
<organism evidence="3 4">
    <name type="scientific">Nepenthes gracilis</name>
    <name type="common">Slender pitcher plant</name>
    <dbReference type="NCBI Taxonomy" id="150966"/>
    <lineage>
        <taxon>Eukaryota</taxon>
        <taxon>Viridiplantae</taxon>
        <taxon>Streptophyta</taxon>
        <taxon>Embryophyta</taxon>
        <taxon>Tracheophyta</taxon>
        <taxon>Spermatophyta</taxon>
        <taxon>Magnoliopsida</taxon>
        <taxon>eudicotyledons</taxon>
        <taxon>Gunneridae</taxon>
        <taxon>Pentapetalae</taxon>
        <taxon>Caryophyllales</taxon>
        <taxon>Nepenthaceae</taxon>
        <taxon>Nepenthes</taxon>
    </lineage>
</organism>
<feature type="region of interest" description="Disordered" evidence="1">
    <location>
        <begin position="186"/>
        <end position="216"/>
    </location>
</feature>
<dbReference type="GO" id="GO:0005524">
    <property type="term" value="F:ATP binding"/>
    <property type="evidence" value="ECO:0007669"/>
    <property type="project" value="InterPro"/>
</dbReference>
<evidence type="ECO:0000313" key="3">
    <source>
        <dbReference type="EMBL" id="GMH02959.1"/>
    </source>
</evidence>
<gene>
    <name evidence="3" type="ORF">Nepgr_004798</name>
</gene>
<dbReference type="PANTHER" id="PTHR47987:SF11">
    <property type="entry name" value="RECEPTOR-LIKE CYTOSOLIC SERINE_THREONINE-PROTEIN KINASE RBK1 ISOFORM X1"/>
    <property type="match status" value="1"/>
</dbReference>
<evidence type="ECO:0000256" key="1">
    <source>
        <dbReference type="SAM" id="MobiDB-lite"/>
    </source>
</evidence>
<dbReference type="EMBL" id="BSYO01000004">
    <property type="protein sequence ID" value="GMH02959.1"/>
    <property type="molecule type" value="Genomic_DNA"/>
</dbReference>
<accession>A0AAD3S260</accession>
<comment type="caution">
    <text evidence="3">The sequence shown here is derived from an EMBL/GenBank/DDBJ whole genome shotgun (WGS) entry which is preliminary data.</text>
</comment>
<protein>
    <recommendedName>
        <fullName evidence="2">Protein kinase domain-containing protein</fullName>
    </recommendedName>
</protein>
<dbReference type="InterPro" id="IPR000719">
    <property type="entry name" value="Prot_kinase_dom"/>
</dbReference>
<keyword evidence="4" id="KW-1185">Reference proteome</keyword>
<dbReference type="PANTHER" id="PTHR47987">
    <property type="entry name" value="OS08G0249100 PROTEIN"/>
    <property type="match status" value="1"/>
</dbReference>
<dbReference type="Gene3D" id="1.10.510.10">
    <property type="entry name" value="Transferase(Phosphotransferase) domain 1"/>
    <property type="match status" value="1"/>
</dbReference>
<dbReference type="InterPro" id="IPR008271">
    <property type="entry name" value="Ser/Thr_kinase_AS"/>
</dbReference>